<dbReference type="Proteomes" id="UP000285190">
    <property type="component" value="Unassembled WGS sequence"/>
</dbReference>
<evidence type="ECO:0000313" key="1">
    <source>
        <dbReference type="EMBL" id="RJG05546.1"/>
    </source>
</evidence>
<dbReference type="EMBL" id="QYUN01000002">
    <property type="protein sequence ID" value="RJG05546.1"/>
    <property type="molecule type" value="Genomic_DNA"/>
</dbReference>
<keyword evidence="2" id="KW-1185">Reference proteome</keyword>
<protein>
    <recommendedName>
        <fullName evidence="3">Chromosome partitioning protein ParB</fullName>
    </recommendedName>
</protein>
<evidence type="ECO:0000313" key="2">
    <source>
        <dbReference type="Proteomes" id="UP000285190"/>
    </source>
</evidence>
<proteinExistence type="predicted"/>
<sequence>MRKQYHFRKSGMGLLAWDVHRLIALSRHLVAQEIPLADIREVDEAYWFDHGGPPPTCRNVIEHMRLIEAAELAYPIILSADMRVMDGMHRVAKAVLLGHSHIMAVRFEETPAPDYVDVHPDALPYDDA</sequence>
<dbReference type="OrthoDB" id="7856828at2"/>
<comment type="caution">
    <text evidence="1">The sequence shown here is derived from an EMBL/GenBank/DDBJ whole genome shotgun (WGS) entry which is preliminary data.</text>
</comment>
<reference evidence="1 2" key="1">
    <citation type="submission" date="2018-09" db="EMBL/GenBank/DDBJ databases">
        <authorList>
            <person name="Zhu H."/>
        </authorList>
    </citation>
    <scope>NUCLEOTIDE SEQUENCE [LARGE SCALE GENOMIC DNA]</scope>
    <source>
        <strain evidence="1 2">K2R10-39</strain>
    </source>
</reference>
<accession>A0A418WZA5</accession>
<gene>
    <name evidence="1" type="ORF">D3870_05520</name>
</gene>
<name>A0A418WZA5_9BURK</name>
<organism evidence="1 2">
    <name type="scientific">Noviherbaspirillum cavernae</name>
    <dbReference type="NCBI Taxonomy" id="2320862"/>
    <lineage>
        <taxon>Bacteria</taxon>
        <taxon>Pseudomonadati</taxon>
        <taxon>Pseudomonadota</taxon>
        <taxon>Betaproteobacteria</taxon>
        <taxon>Burkholderiales</taxon>
        <taxon>Oxalobacteraceae</taxon>
        <taxon>Noviherbaspirillum</taxon>
    </lineage>
</organism>
<evidence type="ECO:0008006" key="3">
    <source>
        <dbReference type="Google" id="ProtNLM"/>
    </source>
</evidence>
<dbReference type="AlphaFoldDB" id="A0A418WZA5"/>